<comment type="catalytic activity">
    <reaction evidence="9">
        <text>Release of signal peptides from bacterial membrane prolipoproteins. Hydrolyzes -Xaa-Yaa-Zaa-|-(S,diacylglyceryl)Cys-, in which Xaa is hydrophobic (preferably Leu), and Yaa (Ala or Ser) and Zaa (Gly or Ala) have small, neutral side chains.</text>
        <dbReference type="EC" id="3.4.23.36"/>
    </reaction>
</comment>
<feature type="transmembrane region" description="Helical" evidence="9">
    <location>
        <begin position="116"/>
        <end position="140"/>
    </location>
</feature>
<dbReference type="Pfam" id="PF01252">
    <property type="entry name" value="Peptidase_A8"/>
    <property type="match status" value="1"/>
</dbReference>
<dbReference type="EMBL" id="PFPK01000039">
    <property type="protein sequence ID" value="PIZ94568.1"/>
    <property type="molecule type" value="Genomic_DNA"/>
</dbReference>
<evidence type="ECO:0000256" key="1">
    <source>
        <dbReference type="ARBA" id="ARBA00006139"/>
    </source>
</evidence>
<feature type="transmembrane region" description="Helical" evidence="9">
    <location>
        <begin position="88"/>
        <end position="110"/>
    </location>
</feature>
<evidence type="ECO:0000256" key="8">
    <source>
        <dbReference type="ARBA" id="ARBA00023136"/>
    </source>
</evidence>
<dbReference type="PANTHER" id="PTHR33695">
    <property type="entry name" value="LIPOPROTEIN SIGNAL PEPTIDASE"/>
    <property type="match status" value="1"/>
</dbReference>
<keyword evidence="2 9" id="KW-1003">Cell membrane</keyword>
<comment type="similarity">
    <text evidence="1 9 10">Belongs to the peptidase A8 family.</text>
</comment>
<proteinExistence type="inferred from homology"/>
<evidence type="ECO:0000256" key="6">
    <source>
        <dbReference type="ARBA" id="ARBA00022801"/>
    </source>
</evidence>
<dbReference type="PROSITE" id="PS00855">
    <property type="entry name" value="SPASE_II"/>
    <property type="match status" value="1"/>
</dbReference>
<evidence type="ECO:0000256" key="4">
    <source>
        <dbReference type="ARBA" id="ARBA00022692"/>
    </source>
</evidence>
<evidence type="ECO:0000313" key="12">
    <source>
        <dbReference type="Proteomes" id="UP000228568"/>
    </source>
</evidence>
<keyword evidence="4 9" id="KW-0812">Transmembrane</keyword>
<dbReference type="EC" id="3.4.23.36" evidence="9"/>
<accession>A0A2M7V7A2</accession>
<dbReference type="GO" id="GO:0005886">
    <property type="term" value="C:plasma membrane"/>
    <property type="evidence" value="ECO:0007669"/>
    <property type="project" value="UniProtKB-SubCell"/>
</dbReference>
<dbReference type="GO" id="GO:0004190">
    <property type="term" value="F:aspartic-type endopeptidase activity"/>
    <property type="evidence" value="ECO:0007669"/>
    <property type="project" value="UniProtKB-UniRule"/>
</dbReference>
<organism evidence="11 12">
    <name type="scientific">Candidatus Magasanikbacteria bacterium CG_4_10_14_0_2_um_filter_37_12</name>
    <dbReference type="NCBI Taxonomy" id="1974637"/>
    <lineage>
        <taxon>Bacteria</taxon>
        <taxon>Candidatus Magasanikiibacteriota</taxon>
    </lineage>
</organism>
<comment type="subcellular location">
    <subcellularLocation>
        <location evidence="9">Cell membrane</location>
        <topology evidence="9">Multi-pass membrane protein</topology>
    </subcellularLocation>
</comment>
<feature type="transmembrane region" description="Helical" evidence="9">
    <location>
        <begin position="54"/>
        <end position="76"/>
    </location>
</feature>
<keyword evidence="7 9" id="KW-1133">Transmembrane helix</keyword>
<gene>
    <name evidence="9" type="primary">lspA</name>
    <name evidence="11" type="ORF">COX81_03265</name>
</gene>
<keyword evidence="6 9" id="KW-0378">Hydrolase</keyword>
<comment type="caution">
    <text evidence="11">The sequence shown here is derived from an EMBL/GenBank/DDBJ whole genome shotgun (WGS) entry which is preliminary data.</text>
</comment>
<evidence type="ECO:0000256" key="10">
    <source>
        <dbReference type="RuleBase" id="RU004181"/>
    </source>
</evidence>
<keyword evidence="8 9" id="KW-0472">Membrane</keyword>
<dbReference type="PRINTS" id="PR00781">
    <property type="entry name" value="LIPOSIGPTASE"/>
</dbReference>
<feature type="active site" evidence="9">
    <location>
        <position position="128"/>
    </location>
</feature>
<evidence type="ECO:0000256" key="3">
    <source>
        <dbReference type="ARBA" id="ARBA00022670"/>
    </source>
</evidence>
<evidence type="ECO:0000256" key="2">
    <source>
        <dbReference type="ARBA" id="ARBA00022475"/>
    </source>
</evidence>
<feature type="active site" evidence="9">
    <location>
        <position position="115"/>
    </location>
</feature>
<evidence type="ECO:0000313" key="11">
    <source>
        <dbReference type="EMBL" id="PIZ94568.1"/>
    </source>
</evidence>
<dbReference type="UniPathway" id="UPA00665"/>
<dbReference type="PANTHER" id="PTHR33695:SF1">
    <property type="entry name" value="LIPOPROTEIN SIGNAL PEPTIDASE"/>
    <property type="match status" value="1"/>
</dbReference>
<evidence type="ECO:0000256" key="7">
    <source>
        <dbReference type="ARBA" id="ARBA00022989"/>
    </source>
</evidence>
<comment type="caution">
    <text evidence="9">Lacks conserved residue(s) required for the propagation of feature annotation.</text>
</comment>
<sequence>MGKKIHLTNMVLLGGFFLLLDQYLKHLARTNPDHAYYLWKNWLGWEYFTNPGIAFSLPFPNILLIIITPLIIIGLFHFLSKVKNKNSSFYLGILLIVAGAISNLIDRVIFSTTIDYLRIFTSIINTADVMIVLGAIILVLNSSKKETEEKQLFPDQP</sequence>
<dbReference type="AlphaFoldDB" id="A0A2M7V7A2"/>
<comment type="pathway">
    <text evidence="9">Protein modification; lipoprotein biosynthesis (signal peptide cleavage).</text>
</comment>
<keyword evidence="5 9" id="KW-0064">Aspartyl protease</keyword>
<reference evidence="12" key="1">
    <citation type="submission" date="2017-09" db="EMBL/GenBank/DDBJ databases">
        <title>Depth-based differentiation of microbial function through sediment-hosted aquifers and enrichment of novel symbionts in the deep terrestrial subsurface.</title>
        <authorList>
            <person name="Probst A.J."/>
            <person name="Ladd B."/>
            <person name="Jarett J.K."/>
            <person name="Geller-Mcgrath D.E."/>
            <person name="Sieber C.M.K."/>
            <person name="Emerson J.B."/>
            <person name="Anantharaman K."/>
            <person name="Thomas B.C."/>
            <person name="Malmstrom R."/>
            <person name="Stieglmeier M."/>
            <person name="Klingl A."/>
            <person name="Woyke T."/>
            <person name="Ryan C.M."/>
            <person name="Banfield J.F."/>
        </authorList>
    </citation>
    <scope>NUCLEOTIDE SEQUENCE [LARGE SCALE GENOMIC DNA]</scope>
</reference>
<keyword evidence="3 9" id="KW-0645">Protease</keyword>
<dbReference type="InterPro" id="IPR001872">
    <property type="entry name" value="Peptidase_A8"/>
</dbReference>
<dbReference type="HAMAP" id="MF_00161">
    <property type="entry name" value="LspA"/>
    <property type="match status" value="1"/>
</dbReference>
<evidence type="ECO:0000256" key="5">
    <source>
        <dbReference type="ARBA" id="ARBA00022750"/>
    </source>
</evidence>
<evidence type="ECO:0000256" key="9">
    <source>
        <dbReference type="HAMAP-Rule" id="MF_00161"/>
    </source>
</evidence>
<protein>
    <recommendedName>
        <fullName evidence="9">Lipoprotein signal peptidase</fullName>
        <ecNumber evidence="9">3.4.23.36</ecNumber>
    </recommendedName>
    <alternativeName>
        <fullName evidence="9">Prolipoprotein signal peptidase</fullName>
    </alternativeName>
    <alternativeName>
        <fullName evidence="9">Signal peptidase II</fullName>
        <shortName evidence="9">SPase II</shortName>
    </alternativeName>
</protein>
<comment type="function">
    <text evidence="9">This protein specifically catalyzes the removal of signal peptides from prolipoproteins.</text>
</comment>
<name>A0A2M7V7A2_9BACT</name>
<dbReference type="Proteomes" id="UP000228568">
    <property type="component" value="Unassembled WGS sequence"/>
</dbReference>
<dbReference type="GO" id="GO:0006508">
    <property type="term" value="P:proteolysis"/>
    <property type="evidence" value="ECO:0007669"/>
    <property type="project" value="UniProtKB-KW"/>
</dbReference>